<dbReference type="AlphaFoldDB" id="A0A0G0HZR4"/>
<accession>A0A0G0HZR4</accession>
<evidence type="ECO:0000256" key="3">
    <source>
        <dbReference type="ARBA" id="ARBA00022679"/>
    </source>
</evidence>
<dbReference type="PANTHER" id="PTHR11138:SF5">
    <property type="entry name" value="METHIONYL-TRNA FORMYLTRANSFERASE, MITOCHONDRIAL"/>
    <property type="match status" value="1"/>
</dbReference>
<dbReference type="PRINTS" id="PR01576">
    <property type="entry name" value="PDEFORMYLASE"/>
</dbReference>
<sequence length="457" mass="51354">MKEQLITLKTIPNSILSEATLPVISFENDLLKQIKLMRRFLKTNDGAGLAANQIGIKNNVIVIEFEEKENSPKSESIPFQAFINPQIVECSKEQESSEEGCLSIPKIELPVTRAKKIKIRFQDSQGKKKKLAASGILARILQHEIDHLNGIIFTERIKEKFLLDNPEFKNLKIVFFGSGKFGATILEGLILIGLKPTIITEKGKPAGRGKELKLTPVAEMAQRFGRKYTEVDKNSLMSLQMLVEQSFDLIICADFGKIIPENVLKMAKITAINIHPSLLPKYRGATPIQTTILNGDKITGASIIKMNNKIDQGEVLAQIETKILENDNSLTLSDRLSTLALQLLFDTLPYLAKNKLQALEQDESKASLTQKFQKSDGEINWQESPEVIDRKIRAFYPWPGSYTILPDGKRLLIHHSHFGSGSMVLDMVRLEGGKAVKWQDFLRGYRGGKPEWFDKVK</sequence>
<comment type="similarity">
    <text evidence="2 5">Belongs to the polypeptide deformylase family.</text>
</comment>
<reference evidence="9 10" key="1">
    <citation type="journal article" date="2015" name="Nature">
        <title>rRNA introns, odd ribosomes, and small enigmatic genomes across a large radiation of phyla.</title>
        <authorList>
            <person name="Brown C.T."/>
            <person name="Hug L.A."/>
            <person name="Thomas B.C."/>
            <person name="Sharon I."/>
            <person name="Castelle C.J."/>
            <person name="Singh A."/>
            <person name="Wilkins M.J."/>
            <person name="Williams K.H."/>
            <person name="Banfield J.F."/>
        </authorList>
    </citation>
    <scope>NUCLEOTIDE SEQUENCE [LARGE SCALE GENOMIC DNA]</scope>
</reference>
<dbReference type="InterPro" id="IPR041711">
    <property type="entry name" value="Met-tRNA-FMT_N"/>
</dbReference>
<dbReference type="Gene3D" id="3.90.45.10">
    <property type="entry name" value="Peptide deformylase"/>
    <property type="match status" value="1"/>
</dbReference>
<dbReference type="Pfam" id="PF02911">
    <property type="entry name" value="Formyl_trans_C"/>
    <property type="match status" value="1"/>
</dbReference>
<feature type="active site" evidence="5">
    <location>
        <position position="144"/>
    </location>
</feature>
<evidence type="ECO:0000259" key="7">
    <source>
        <dbReference type="Pfam" id="PF00551"/>
    </source>
</evidence>
<dbReference type="SUPFAM" id="SSF56420">
    <property type="entry name" value="Peptide deformylase"/>
    <property type="match status" value="1"/>
</dbReference>
<gene>
    <name evidence="6" type="primary">fmt</name>
    <name evidence="5" type="synonym">def</name>
    <name evidence="9" type="ORF">US31_C0018G0003</name>
</gene>
<organism evidence="9 10">
    <name type="scientific">Berkelbacteria bacterium GW2011_GWA1_36_9</name>
    <dbReference type="NCBI Taxonomy" id="1618331"/>
    <lineage>
        <taxon>Bacteria</taxon>
        <taxon>Candidatus Berkelbacteria</taxon>
    </lineage>
</organism>
<dbReference type="GO" id="GO:0046872">
    <property type="term" value="F:metal ion binding"/>
    <property type="evidence" value="ECO:0007669"/>
    <property type="project" value="UniProtKB-KW"/>
</dbReference>
<dbReference type="InterPro" id="IPR023635">
    <property type="entry name" value="Peptide_deformylase"/>
</dbReference>
<dbReference type="GO" id="GO:0042586">
    <property type="term" value="F:peptide deformylase activity"/>
    <property type="evidence" value="ECO:0007669"/>
    <property type="project" value="UniProtKB-UniRule"/>
</dbReference>
<dbReference type="InterPro" id="IPR005794">
    <property type="entry name" value="Fmt"/>
</dbReference>
<dbReference type="HAMAP" id="MF_00163">
    <property type="entry name" value="Pep_deformylase"/>
    <property type="match status" value="1"/>
</dbReference>
<evidence type="ECO:0000259" key="8">
    <source>
        <dbReference type="Pfam" id="PF02911"/>
    </source>
</evidence>
<evidence type="ECO:0000313" key="10">
    <source>
        <dbReference type="Proteomes" id="UP000034508"/>
    </source>
</evidence>
<feature type="binding site" evidence="5">
    <location>
        <position position="147"/>
    </location>
    <ligand>
        <name>Fe cation</name>
        <dbReference type="ChEBI" id="CHEBI:24875"/>
    </ligand>
</feature>
<dbReference type="Pfam" id="PF01327">
    <property type="entry name" value="Pep_deformylase"/>
    <property type="match status" value="1"/>
</dbReference>
<dbReference type="InterPro" id="IPR011034">
    <property type="entry name" value="Formyl_transferase-like_C_sf"/>
</dbReference>
<proteinExistence type="inferred from homology"/>
<dbReference type="InterPro" id="IPR036821">
    <property type="entry name" value="Peptide_deformylase_sf"/>
</dbReference>
<name>A0A0G0HZR4_9BACT</name>
<dbReference type="NCBIfam" id="NF001159">
    <property type="entry name" value="PRK00150.1-3"/>
    <property type="match status" value="1"/>
</dbReference>
<comment type="cofactor">
    <cofactor evidence="5">
        <name>Fe(2+)</name>
        <dbReference type="ChEBI" id="CHEBI:29033"/>
    </cofactor>
    <text evidence="5">Binds 1 Fe(2+) ion.</text>
</comment>
<feature type="domain" description="Formyl transferase C-terminal" evidence="8">
    <location>
        <begin position="372"/>
        <end position="417"/>
    </location>
</feature>
<dbReference type="Proteomes" id="UP000034508">
    <property type="component" value="Unassembled WGS sequence"/>
</dbReference>
<evidence type="ECO:0000256" key="2">
    <source>
        <dbReference type="ARBA" id="ARBA00010759"/>
    </source>
</evidence>
<dbReference type="InterPro" id="IPR005793">
    <property type="entry name" value="Formyl_trans_C"/>
</dbReference>
<keyword evidence="5" id="KW-0378">Hydrolase</keyword>
<keyword evidence="4 6" id="KW-0648">Protein biosynthesis</keyword>
<comment type="function">
    <text evidence="5">Removes the formyl group from the N-terminal Met of newly synthesized proteins. Requires at least a dipeptide for an efficient rate of reaction. N-terminal L-methionine is a prerequisite for activity but the enzyme has broad specificity at other positions.</text>
</comment>
<protein>
    <recommendedName>
        <fullName evidence="5 6">Multifunctional fusion protein</fullName>
    </recommendedName>
    <domain>
        <recommendedName>
            <fullName evidence="5">Peptide deformylase</fullName>
            <shortName evidence="5">PDF</shortName>
            <ecNumber evidence="5">3.5.1.88</ecNumber>
        </recommendedName>
        <alternativeName>
            <fullName evidence="5">Polypeptide deformylase</fullName>
        </alternativeName>
    </domain>
    <domain>
        <recommendedName>
            <fullName evidence="6">Methionyl-tRNA formyltransferase</fullName>
            <ecNumber evidence="6">2.1.2.9</ecNumber>
        </recommendedName>
    </domain>
</protein>
<comment type="catalytic activity">
    <reaction evidence="6">
        <text>L-methionyl-tRNA(fMet) + (6R)-10-formyltetrahydrofolate = N-formyl-L-methionyl-tRNA(fMet) + (6S)-5,6,7,8-tetrahydrofolate + H(+)</text>
        <dbReference type="Rhea" id="RHEA:24380"/>
        <dbReference type="Rhea" id="RHEA-COMP:9952"/>
        <dbReference type="Rhea" id="RHEA-COMP:9953"/>
        <dbReference type="ChEBI" id="CHEBI:15378"/>
        <dbReference type="ChEBI" id="CHEBI:57453"/>
        <dbReference type="ChEBI" id="CHEBI:78530"/>
        <dbReference type="ChEBI" id="CHEBI:78844"/>
        <dbReference type="ChEBI" id="CHEBI:195366"/>
        <dbReference type="EC" id="2.1.2.9"/>
    </reaction>
</comment>
<dbReference type="InterPro" id="IPR002376">
    <property type="entry name" value="Formyl_transf_N"/>
</dbReference>
<dbReference type="NCBIfam" id="TIGR00460">
    <property type="entry name" value="fmt"/>
    <property type="match status" value="1"/>
</dbReference>
<feature type="binding site" evidence="6">
    <location>
        <begin position="277"/>
        <end position="280"/>
    </location>
    <ligand>
        <name>(6S)-5,6,7,8-tetrahydrofolate</name>
        <dbReference type="ChEBI" id="CHEBI:57453"/>
    </ligand>
</feature>
<dbReference type="CDD" id="cd00487">
    <property type="entry name" value="Pep_deformylase"/>
    <property type="match status" value="1"/>
</dbReference>
<evidence type="ECO:0000313" key="9">
    <source>
        <dbReference type="EMBL" id="KKQ17519.1"/>
    </source>
</evidence>
<dbReference type="CDD" id="cd08704">
    <property type="entry name" value="Met_tRNA_FMT_C"/>
    <property type="match status" value="1"/>
</dbReference>
<keyword evidence="5" id="KW-0479">Metal-binding</keyword>
<dbReference type="HAMAP" id="MF_00182">
    <property type="entry name" value="Formyl_trans"/>
    <property type="match status" value="1"/>
</dbReference>
<feature type="binding site" evidence="5">
    <location>
        <position position="101"/>
    </location>
    <ligand>
        <name>Fe cation</name>
        <dbReference type="ChEBI" id="CHEBI:24875"/>
    </ligand>
</feature>
<evidence type="ECO:0000256" key="4">
    <source>
        <dbReference type="ARBA" id="ARBA00022917"/>
    </source>
</evidence>
<comment type="function">
    <text evidence="6">Attaches a formyl group to the free amino group of methionyl-tRNA(fMet). The formyl group appears to play a dual role in the initiator identity of N-formylmethionyl-tRNA by promoting its recognition by IF2 and preventing the misappropriation of this tRNA by the elongation apparatus.</text>
</comment>
<dbReference type="EC" id="3.5.1.88" evidence="5"/>
<dbReference type="NCBIfam" id="TIGR00079">
    <property type="entry name" value="pept_deformyl"/>
    <property type="match status" value="1"/>
</dbReference>
<keyword evidence="5" id="KW-0408">Iron</keyword>
<evidence type="ECO:0000256" key="5">
    <source>
        <dbReference type="HAMAP-Rule" id="MF_00163"/>
    </source>
</evidence>
<dbReference type="PANTHER" id="PTHR11138">
    <property type="entry name" value="METHIONYL-TRNA FORMYLTRANSFERASE"/>
    <property type="match status" value="1"/>
</dbReference>
<dbReference type="EMBL" id="LBSM01000018">
    <property type="protein sequence ID" value="KKQ17519.1"/>
    <property type="molecule type" value="Genomic_DNA"/>
</dbReference>
<dbReference type="EC" id="2.1.2.9" evidence="6"/>
<dbReference type="PATRIC" id="fig|1618331.3.peg.828"/>
<dbReference type="Pfam" id="PF00551">
    <property type="entry name" value="Formyl_trans_N"/>
    <property type="match status" value="1"/>
</dbReference>
<dbReference type="CDD" id="cd08646">
    <property type="entry name" value="FMT_core_Met-tRNA-FMT_N"/>
    <property type="match status" value="1"/>
</dbReference>
<comment type="similarity">
    <text evidence="1 6">Belongs to the Fmt family.</text>
</comment>
<dbReference type="InterPro" id="IPR044135">
    <property type="entry name" value="Met-tRNA-FMT_C"/>
</dbReference>
<dbReference type="SUPFAM" id="SSF50486">
    <property type="entry name" value="FMT C-terminal domain-like"/>
    <property type="match status" value="1"/>
</dbReference>
<feature type="binding site" evidence="5">
    <location>
        <position position="143"/>
    </location>
    <ligand>
        <name>Fe cation</name>
        <dbReference type="ChEBI" id="CHEBI:24875"/>
    </ligand>
</feature>
<comment type="caution">
    <text evidence="9">The sequence shown here is derived from an EMBL/GenBank/DDBJ whole genome shotgun (WGS) entry which is preliminary data.</text>
</comment>
<dbReference type="SUPFAM" id="SSF53328">
    <property type="entry name" value="Formyltransferase"/>
    <property type="match status" value="1"/>
</dbReference>
<evidence type="ECO:0000256" key="6">
    <source>
        <dbReference type="HAMAP-Rule" id="MF_00182"/>
    </source>
</evidence>
<dbReference type="GO" id="GO:0004479">
    <property type="term" value="F:methionyl-tRNA formyltransferase activity"/>
    <property type="evidence" value="ECO:0007669"/>
    <property type="project" value="UniProtKB-UniRule"/>
</dbReference>
<evidence type="ECO:0000256" key="1">
    <source>
        <dbReference type="ARBA" id="ARBA00010699"/>
    </source>
</evidence>
<keyword evidence="3 6" id="KW-0808">Transferase</keyword>
<comment type="catalytic activity">
    <reaction evidence="5">
        <text>N-terminal N-formyl-L-methionyl-[peptide] + H2O = N-terminal L-methionyl-[peptide] + formate</text>
        <dbReference type="Rhea" id="RHEA:24420"/>
        <dbReference type="Rhea" id="RHEA-COMP:10639"/>
        <dbReference type="Rhea" id="RHEA-COMP:10640"/>
        <dbReference type="ChEBI" id="CHEBI:15377"/>
        <dbReference type="ChEBI" id="CHEBI:15740"/>
        <dbReference type="ChEBI" id="CHEBI:49298"/>
        <dbReference type="ChEBI" id="CHEBI:64731"/>
        <dbReference type="EC" id="3.5.1.88"/>
    </reaction>
</comment>
<dbReference type="InterPro" id="IPR036477">
    <property type="entry name" value="Formyl_transf_N_sf"/>
</dbReference>
<dbReference type="Gene3D" id="3.40.50.12230">
    <property type="match status" value="1"/>
</dbReference>
<feature type="domain" description="Formyl transferase N-terminal" evidence="7">
    <location>
        <begin position="172"/>
        <end position="346"/>
    </location>
</feature>